<keyword evidence="8" id="KW-1185">Reference proteome</keyword>
<dbReference type="SUPFAM" id="SSF54277">
    <property type="entry name" value="CAD &amp; PB1 domains"/>
    <property type="match status" value="1"/>
</dbReference>
<feature type="domain" description="CBS" evidence="5">
    <location>
        <begin position="117"/>
        <end position="175"/>
    </location>
</feature>
<proteinExistence type="predicted"/>
<feature type="compositionally biased region" description="Low complexity" evidence="3">
    <location>
        <begin position="26"/>
        <end position="58"/>
    </location>
</feature>
<evidence type="ECO:0000256" key="4">
    <source>
        <dbReference type="SAM" id="Phobius"/>
    </source>
</evidence>
<feature type="region of interest" description="Disordered" evidence="3">
    <location>
        <begin position="688"/>
        <end position="715"/>
    </location>
</feature>
<dbReference type="Pfam" id="PF00571">
    <property type="entry name" value="CBS"/>
    <property type="match status" value="4"/>
</dbReference>
<keyword evidence="1" id="KW-0677">Repeat</keyword>
<feature type="compositionally biased region" description="Polar residues" evidence="3">
    <location>
        <begin position="13"/>
        <end position="24"/>
    </location>
</feature>
<dbReference type="Pfam" id="PF00564">
    <property type="entry name" value="PB1"/>
    <property type="match status" value="1"/>
</dbReference>
<dbReference type="EMBL" id="PUHQ01000200">
    <property type="protein sequence ID" value="KAG0653480.1"/>
    <property type="molecule type" value="Genomic_DNA"/>
</dbReference>
<feature type="domain" description="CBS" evidence="5">
    <location>
        <begin position="359"/>
        <end position="416"/>
    </location>
</feature>
<keyword evidence="4" id="KW-0812">Transmembrane</keyword>
<dbReference type="PROSITE" id="PS51745">
    <property type="entry name" value="PB1"/>
    <property type="match status" value="1"/>
</dbReference>
<feature type="compositionally biased region" description="Basic and acidic residues" evidence="3">
    <location>
        <begin position="62"/>
        <end position="85"/>
    </location>
</feature>
<keyword evidence="2" id="KW-0129">CBS domain</keyword>
<evidence type="ECO:0000313" key="8">
    <source>
        <dbReference type="Proteomes" id="UP000777482"/>
    </source>
</evidence>
<feature type="domain" description="CBS" evidence="5">
    <location>
        <begin position="184"/>
        <end position="240"/>
    </location>
</feature>
<dbReference type="InterPro" id="IPR051462">
    <property type="entry name" value="CBS_domain-containing"/>
</dbReference>
<evidence type="ECO:0000259" key="6">
    <source>
        <dbReference type="PROSITE" id="PS51745"/>
    </source>
</evidence>
<evidence type="ECO:0000256" key="1">
    <source>
        <dbReference type="ARBA" id="ARBA00022737"/>
    </source>
</evidence>
<sequence length="759" mass="79540">MSRIPVPAPHSPAQPSYDHSSSPAMASRPQSSRSAYSQSGSSYLSTTSTVPSTPPASSEGLAETRKRQSKRDEAIRKKIEGELSRKRPGSKRAGAASGTTTGGQRVPRPKQGTVSALRPLPALTVPHGMSVSDASQLCAAKRTDCVLVVDEDEHLCGIFTAKDLAFRVVGDGMDPRVTPVSAIMTPNPMVTRDTTSATEALQTMVTRGFRHLPVCNEDGDVVGLLDITKVFHESLEKLEKAYGSSQRLYTALEGAQEQFGGADAAATNPLLAYVQALRDKMSFPDLGSILDARTTAATVGVKTSVRDAAKLMREKRTTAVCVVEGDGKKIAGIFTSKDVVLRVIAAGLDAKTCSVVRVMTPHPDVALPTLSIQDALRKMHDGHYLNLPVVDEVGALIGIVDVLKLTYATLEQVNTLHADAGGAADPAGGPLWGRFFSAAAEAGGVDDDVESVLSGLNGSEAASSQAPFHTPSRPGYHRSKDSIDTPGSELFPGDSASVVNADDASDVGVSHRGGPHASSVGGISQPATTIVDDGTYLFKFVAPGGTTHRFQARYDSHEFLIDIVSGKLASDPFFASSDASPSPSAEAVEASVVVAQEIKPDPKDFQVSYRDDDGDLVLMTADRDVTDAVQTAKQQGKDRVVLHVSGGSTWKQAIAAAAEKDEKEREKAKAATVTKKLVVVEEEAADVEAEGETDAAESVRNAAGAREGKKARKAAPAAPADDLVAGILPKEYLLPASIGFLGVVIATVFIASRAGASAK</sequence>
<dbReference type="PANTHER" id="PTHR48108">
    <property type="entry name" value="CBS DOMAIN-CONTAINING PROTEIN CBSX2, CHLOROPLASTIC"/>
    <property type="match status" value="1"/>
</dbReference>
<dbReference type="InterPro" id="IPR053793">
    <property type="entry name" value="PB1-like"/>
</dbReference>
<organism evidence="7 8">
    <name type="scientific">Rhodotorula mucilaginosa</name>
    <name type="common">Yeast</name>
    <name type="synonym">Rhodotorula rubra</name>
    <dbReference type="NCBI Taxonomy" id="5537"/>
    <lineage>
        <taxon>Eukaryota</taxon>
        <taxon>Fungi</taxon>
        <taxon>Dikarya</taxon>
        <taxon>Basidiomycota</taxon>
        <taxon>Pucciniomycotina</taxon>
        <taxon>Microbotryomycetes</taxon>
        <taxon>Sporidiobolales</taxon>
        <taxon>Sporidiobolaceae</taxon>
        <taxon>Rhodotorula</taxon>
    </lineage>
</organism>
<keyword evidence="4" id="KW-0472">Membrane</keyword>
<evidence type="ECO:0008006" key="9">
    <source>
        <dbReference type="Google" id="ProtNLM"/>
    </source>
</evidence>
<feature type="compositionally biased region" description="Low complexity" evidence="3">
    <location>
        <begin position="93"/>
        <end position="103"/>
    </location>
</feature>
<dbReference type="Gene3D" id="3.10.580.10">
    <property type="entry name" value="CBS-domain"/>
    <property type="match status" value="2"/>
</dbReference>
<dbReference type="SMART" id="SM00116">
    <property type="entry name" value="CBS"/>
    <property type="match status" value="4"/>
</dbReference>
<dbReference type="AlphaFoldDB" id="A0A9P6VTL4"/>
<dbReference type="CDD" id="cd17782">
    <property type="entry name" value="CBS_pair_MUG70_2"/>
    <property type="match status" value="1"/>
</dbReference>
<feature type="domain" description="CBS" evidence="5">
    <location>
        <begin position="292"/>
        <end position="350"/>
    </location>
</feature>
<dbReference type="CDD" id="cd17781">
    <property type="entry name" value="CBS_pair_MUG70_1"/>
    <property type="match status" value="1"/>
</dbReference>
<dbReference type="PROSITE" id="PS51371">
    <property type="entry name" value="CBS"/>
    <property type="match status" value="4"/>
</dbReference>
<feature type="domain" description="PB1" evidence="6">
    <location>
        <begin position="547"/>
        <end position="645"/>
    </location>
</feature>
<feature type="region of interest" description="Disordered" evidence="3">
    <location>
        <begin position="1"/>
        <end position="115"/>
    </location>
</feature>
<reference evidence="7 8" key="1">
    <citation type="submission" date="2020-11" db="EMBL/GenBank/DDBJ databases">
        <title>Kefir isolates.</title>
        <authorList>
            <person name="Marcisauskas S."/>
            <person name="Kim Y."/>
            <person name="Blasche S."/>
        </authorList>
    </citation>
    <scope>NUCLEOTIDE SEQUENCE [LARGE SCALE GENOMIC DNA]</scope>
    <source>
        <strain evidence="7 8">KR</strain>
    </source>
</reference>
<comment type="caution">
    <text evidence="7">The sequence shown here is derived from an EMBL/GenBank/DDBJ whole genome shotgun (WGS) entry which is preliminary data.</text>
</comment>
<evidence type="ECO:0000256" key="3">
    <source>
        <dbReference type="SAM" id="MobiDB-lite"/>
    </source>
</evidence>
<dbReference type="OrthoDB" id="418595at2759"/>
<protein>
    <recommendedName>
        <fullName evidence="9">CBS-domain-containing protein</fullName>
    </recommendedName>
</protein>
<feature type="region of interest" description="Disordered" evidence="3">
    <location>
        <begin position="460"/>
        <end position="525"/>
    </location>
</feature>
<accession>A0A9P6VTL4</accession>
<evidence type="ECO:0000256" key="2">
    <source>
        <dbReference type="PROSITE-ProRule" id="PRU00703"/>
    </source>
</evidence>
<dbReference type="InterPro" id="IPR000270">
    <property type="entry name" value="PB1_dom"/>
</dbReference>
<evidence type="ECO:0000259" key="5">
    <source>
        <dbReference type="PROSITE" id="PS51371"/>
    </source>
</evidence>
<dbReference type="Gene3D" id="3.10.20.90">
    <property type="entry name" value="Phosphatidylinositol 3-kinase Catalytic Subunit, Chain A, domain 1"/>
    <property type="match status" value="1"/>
</dbReference>
<name>A0A9P6VTL4_RHOMI</name>
<dbReference type="PANTHER" id="PTHR48108:SF26">
    <property type="entry name" value="CBS DOMAIN-CONTAINING PROTEIN DDB_G0289609"/>
    <property type="match status" value="1"/>
</dbReference>
<evidence type="ECO:0000313" key="7">
    <source>
        <dbReference type="EMBL" id="KAG0653480.1"/>
    </source>
</evidence>
<keyword evidence="4" id="KW-1133">Transmembrane helix</keyword>
<dbReference type="Proteomes" id="UP000777482">
    <property type="component" value="Unassembled WGS sequence"/>
</dbReference>
<dbReference type="InterPro" id="IPR000644">
    <property type="entry name" value="CBS_dom"/>
</dbReference>
<feature type="compositionally biased region" description="Pro residues" evidence="3">
    <location>
        <begin position="1"/>
        <end position="12"/>
    </location>
</feature>
<feature type="transmembrane region" description="Helical" evidence="4">
    <location>
        <begin position="732"/>
        <end position="751"/>
    </location>
</feature>
<gene>
    <name evidence="7" type="ORF">C6P46_002751</name>
</gene>
<dbReference type="SUPFAM" id="SSF54631">
    <property type="entry name" value="CBS-domain pair"/>
    <property type="match status" value="2"/>
</dbReference>
<dbReference type="InterPro" id="IPR046342">
    <property type="entry name" value="CBS_dom_sf"/>
</dbReference>